<keyword evidence="2" id="KW-0597">Phosphoprotein</keyword>
<feature type="region of interest" description="Disordered" evidence="4">
    <location>
        <begin position="67"/>
        <end position="97"/>
    </location>
</feature>
<gene>
    <name evidence="5" type="primary">Bcl2l14_0</name>
    <name evidence="5" type="ORF">ASASCU_R07072</name>
</gene>
<dbReference type="EMBL" id="VZSO01000234">
    <property type="protein sequence ID" value="NWZ27263.1"/>
    <property type="molecule type" value="Genomic_DNA"/>
</dbReference>
<comment type="similarity">
    <text evidence="1">Belongs to the Bcl-2 family.</text>
</comment>
<keyword evidence="3" id="KW-0053">Apoptosis</keyword>
<comment type="caution">
    <text evidence="5">The sequence shown here is derived from an EMBL/GenBank/DDBJ whole genome shotgun (WGS) entry which is preliminary data.</text>
</comment>
<dbReference type="InterPro" id="IPR036834">
    <property type="entry name" value="Bcl-2-like_sf"/>
</dbReference>
<dbReference type="PANTHER" id="PTHR14965">
    <property type="entry name" value="SI:CH73-248E21.1"/>
    <property type="match status" value="1"/>
</dbReference>
<dbReference type="PROSITE" id="PS01258">
    <property type="entry name" value="BH2"/>
    <property type="match status" value="1"/>
</dbReference>
<keyword evidence="6" id="KW-1185">Reference proteome</keyword>
<feature type="compositionally biased region" description="Acidic residues" evidence="4">
    <location>
        <begin position="183"/>
        <end position="199"/>
    </location>
</feature>
<proteinExistence type="inferred from homology"/>
<dbReference type="GO" id="GO:0006915">
    <property type="term" value="P:apoptotic process"/>
    <property type="evidence" value="ECO:0007669"/>
    <property type="project" value="UniProtKB-KW"/>
</dbReference>
<dbReference type="GO" id="GO:2001236">
    <property type="term" value="P:regulation of extrinsic apoptotic signaling pathway"/>
    <property type="evidence" value="ECO:0007669"/>
    <property type="project" value="TreeGrafter"/>
</dbReference>
<feature type="region of interest" description="Disordered" evidence="4">
    <location>
        <begin position="183"/>
        <end position="202"/>
    </location>
</feature>
<evidence type="ECO:0000256" key="2">
    <source>
        <dbReference type="ARBA" id="ARBA00022553"/>
    </source>
</evidence>
<protein>
    <submittedName>
        <fullName evidence="5">B2L14 protein</fullName>
    </submittedName>
</protein>
<evidence type="ECO:0000313" key="6">
    <source>
        <dbReference type="Proteomes" id="UP000525565"/>
    </source>
</evidence>
<name>A0A7K7L8Y0_9AVES</name>
<dbReference type="AlphaFoldDB" id="A0A7K7L8Y0"/>
<evidence type="ECO:0000313" key="5">
    <source>
        <dbReference type="EMBL" id="NWZ27263.1"/>
    </source>
</evidence>
<evidence type="ECO:0000256" key="4">
    <source>
        <dbReference type="SAM" id="MobiDB-lite"/>
    </source>
</evidence>
<sequence>GTEMSSPNDVSMEEIPLEDNERDSIEYKILMAYAQRRLSASRYKKLLKKETNAPKSSSLIRSELEIHHQGGKDGSSQTLEFQSGMRKQHSKKKRKQKHLSRYCLPFFCSRAEQEKPQKTSVPESRTFGTCTESLSVKSCHHQTSEKADVDHIADKLAKLVTSRPQSSPSGVMFKMLVHSQSLEEDGKDMAEGNESEGNDEEKTIQEIVALLRKSGDQLEEKFKKDRTFYQQFRDMLSYTFFERVTDTFLEDVSADSTNETESQLQCAKVAFTLEIATRLTAVDNHPMNLVMGFGSKYLREHFSPWIRDRGGWEKAVTSLDQEEVE</sequence>
<dbReference type="InterPro" id="IPR002475">
    <property type="entry name" value="Bcl2-like"/>
</dbReference>
<dbReference type="Gene3D" id="1.10.437.10">
    <property type="entry name" value="Blc2-like"/>
    <property type="match status" value="1"/>
</dbReference>
<feature type="non-terminal residue" evidence="5">
    <location>
        <position position="325"/>
    </location>
</feature>
<reference evidence="5 6" key="1">
    <citation type="submission" date="2019-09" db="EMBL/GenBank/DDBJ databases">
        <title>Bird 10,000 Genomes (B10K) Project - Family phase.</title>
        <authorList>
            <person name="Zhang G."/>
        </authorList>
    </citation>
    <scope>NUCLEOTIDE SEQUENCE [LARGE SCALE GENOMIC DNA]</scope>
    <source>
        <strain evidence="5">OUT-0051</strain>
        <tissue evidence="5">Kidney</tissue>
    </source>
</reference>
<accession>A0A7K7L8Y0</accession>
<feature type="non-terminal residue" evidence="5">
    <location>
        <position position="1"/>
    </location>
</feature>
<evidence type="ECO:0000256" key="1">
    <source>
        <dbReference type="ARBA" id="ARBA00009458"/>
    </source>
</evidence>
<dbReference type="SUPFAM" id="SSF56854">
    <property type="entry name" value="Bcl-2 inhibitors of programmed cell death"/>
    <property type="match status" value="1"/>
</dbReference>
<feature type="compositionally biased region" description="Basic residues" evidence="4">
    <location>
        <begin position="86"/>
        <end position="97"/>
    </location>
</feature>
<evidence type="ECO:0000256" key="3">
    <source>
        <dbReference type="ARBA" id="ARBA00022703"/>
    </source>
</evidence>
<dbReference type="InterPro" id="IPR020726">
    <property type="entry name" value="Bcl2_BH2_motif_CS"/>
</dbReference>
<organism evidence="5 6">
    <name type="scientific">Asarcornis scutulata</name>
    <dbReference type="NCBI Taxonomy" id="75869"/>
    <lineage>
        <taxon>Eukaryota</taxon>
        <taxon>Metazoa</taxon>
        <taxon>Chordata</taxon>
        <taxon>Craniata</taxon>
        <taxon>Vertebrata</taxon>
        <taxon>Euteleostomi</taxon>
        <taxon>Archelosauria</taxon>
        <taxon>Archosauria</taxon>
        <taxon>Dinosauria</taxon>
        <taxon>Saurischia</taxon>
        <taxon>Theropoda</taxon>
        <taxon>Coelurosauria</taxon>
        <taxon>Aves</taxon>
        <taxon>Neognathae</taxon>
        <taxon>Galloanserae</taxon>
        <taxon>Anseriformes</taxon>
        <taxon>Anatidae</taxon>
        <taxon>Anatinae</taxon>
        <taxon>Asarcornis</taxon>
    </lineage>
</organism>
<dbReference type="PROSITE" id="PS50062">
    <property type="entry name" value="BCL2_FAMILY"/>
    <property type="match status" value="1"/>
</dbReference>
<dbReference type="Proteomes" id="UP000525565">
    <property type="component" value="Unassembled WGS sequence"/>
</dbReference>
<dbReference type="PANTHER" id="PTHR14965:SF1">
    <property type="entry name" value="APOPTOSIS FACILITATOR BCL-2-LIKE PROTEIN 14"/>
    <property type="match status" value="1"/>
</dbReference>